<dbReference type="Pfam" id="PF00702">
    <property type="entry name" value="Hydrolase"/>
    <property type="match status" value="1"/>
</dbReference>
<evidence type="ECO:0000256" key="1">
    <source>
        <dbReference type="ARBA" id="ARBA00022723"/>
    </source>
</evidence>
<feature type="non-terminal residue" evidence="2">
    <location>
        <position position="92"/>
    </location>
</feature>
<dbReference type="Gene3D" id="3.40.1110.10">
    <property type="entry name" value="Calcium-transporting ATPase, cytoplasmic domain N"/>
    <property type="match status" value="1"/>
</dbReference>
<dbReference type="RefSeq" id="WP_256425672.1">
    <property type="nucleotide sequence ID" value="NZ_JANHEB010000312.1"/>
</dbReference>
<protein>
    <submittedName>
        <fullName evidence="2">HAD family hydrolase</fullName>
    </submittedName>
</protein>
<keyword evidence="1" id="KW-0479">Metal-binding</keyword>
<name>A0AAW5L6S2_BACCE</name>
<gene>
    <name evidence="2" type="ORF">NPM19_32955</name>
</gene>
<dbReference type="Gene3D" id="3.40.50.1000">
    <property type="entry name" value="HAD superfamily/HAD-like"/>
    <property type="match status" value="1"/>
</dbReference>
<keyword evidence="2" id="KW-0378">Hydrolase</keyword>
<dbReference type="InterPro" id="IPR023214">
    <property type="entry name" value="HAD_sf"/>
</dbReference>
<organism evidence="2 3">
    <name type="scientific">Bacillus cereus</name>
    <dbReference type="NCBI Taxonomy" id="1396"/>
    <lineage>
        <taxon>Bacteria</taxon>
        <taxon>Bacillati</taxon>
        <taxon>Bacillota</taxon>
        <taxon>Bacilli</taxon>
        <taxon>Bacillales</taxon>
        <taxon>Bacillaceae</taxon>
        <taxon>Bacillus</taxon>
        <taxon>Bacillus cereus group</taxon>
    </lineage>
</organism>
<dbReference type="InterPro" id="IPR036412">
    <property type="entry name" value="HAD-like_sf"/>
</dbReference>
<evidence type="ECO:0000313" key="2">
    <source>
        <dbReference type="EMBL" id="MCQ6289343.1"/>
    </source>
</evidence>
<dbReference type="SUPFAM" id="SSF56784">
    <property type="entry name" value="HAD-like"/>
    <property type="match status" value="1"/>
</dbReference>
<dbReference type="Proteomes" id="UP001204643">
    <property type="component" value="Unassembled WGS sequence"/>
</dbReference>
<evidence type="ECO:0000313" key="3">
    <source>
        <dbReference type="Proteomes" id="UP001204643"/>
    </source>
</evidence>
<dbReference type="InterPro" id="IPR023299">
    <property type="entry name" value="ATPase_P-typ_cyto_dom_N"/>
</dbReference>
<dbReference type="AlphaFoldDB" id="A0AAW5L6S2"/>
<dbReference type="GO" id="GO:0016787">
    <property type="term" value="F:hydrolase activity"/>
    <property type="evidence" value="ECO:0007669"/>
    <property type="project" value="UniProtKB-KW"/>
</dbReference>
<dbReference type="PANTHER" id="PTHR46594:SF4">
    <property type="entry name" value="P-TYPE CATION-TRANSPORTING ATPASE"/>
    <property type="match status" value="1"/>
</dbReference>
<feature type="non-terminal residue" evidence="2">
    <location>
        <position position="1"/>
    </location>
</feature>
<proteinExistence type="predicted"/>
<reference evidence="2" key="1">
    <citation type="submission" date="2022-07" db="EMBL/GenBank/DDBJ databases">
        <title>Identification and characterization of Bacillus thuringiensis and other Bacillus cereus group isolates from spinach by whole genome sequencing.</title>
        <authorList>
            <person name="Zao X."/>
            <person name="Zervas A."/>
            <person name="Hendriks M."/>
            <person name="Rajkovic A."/>
            <person name="Van Overbeek L."/>
            <person name="Hendriksen N.B."/>
            <person name="Uyttendaele M."/>
        </authorList>
    </citation>
    <scope>NUCLEOTIDE SEQUENCE</scope>
    <source>
        <strain evidence="2">781001F-1</strain>
    </source>
</reference>
<accession>A0AAW5L6S2</accession>
<dbReference type="EMBL" id="JANHEB010000312">
    <property type="protein sequence ID" value="MCQ6289343.1"/>
    <property type="molecule type" value="Genomic_DNA"/>
</dbReference>
<dbReference type="GO" id="GO:0046872">
    <property type="term" value="F:metal ion binding"/>
    <property type="evidence" value="ECO:0007669"/>
    <property type="project" value="UniProtKB-KW"/>
</dbReference>
<sequence>VRVGKPAFIEEVTGHITRPRLQAGETAVYVSDGDELAGVIVLSDPLRPRAADTVARLRAAGVAEIAMVTGDVAPTAESTAREAGITTVHAET</sequence>
<dbReference type="PANTHER" id="PTHR46594">
    <property type="entry name" value="P-TYPE CATION-TRANSPORTING ATPASE"/>
    <property type="match status" value="1"/>
</dbReference>
<dbReference type="GO" id="GO:0000166">
    <property type="term" value="F:nucleotide binding"/>
    <property type="evidence" value="ECO:0007669"/>
    <property type="project" value="InterPro"/>
</dbReference>
<comment type="caution">
    <text evidence="2">The sequence shown here is derived from an EMBL/GenBank/DDBJ whole genome shotgun (WGS) entry which is preliminary data.</text>
</comment>